<evidence type="ECO:0000313" key="3">
    <source>
        <dbReference type="RefSeq" id="XP_013776321.1"/>
    </source>
</evidence>
<dbReference type="RefSeq" id="XP_013776321.1">
    <property type="nucleotide sequence ID" value="XM_013920867.2"/>
</dbReference>
<accession>A0ABM1B7E8</accession>
<proteinExistence type="predicted"/>
<evidence type="ECO:0000313" key="2">
    <source>
        <dbReference type="Proteomes" id="UP000694941"/>
    </source>
</evidence>
<keyword evidence="1" id="KW-0732">Signal</keyword>
<feature type="chain" id="PRO_5046452029" evidence="1">
    <location>
        <begin position="23"/>
        <end position="143"/>
    </location>
</feature>
<protein>
    <submittedName>
        <fullName evidence="3">Uncharacterized protein LOC106461078</fullName>
    </submittedName>
</protein>
<evidence type="ECO:0000256" key="1">
    <source>
        <dbReference type="SAM" id="SignalP"/>
    </source>
</evidence>
<feature type="signal peptide" evidence="1">
    <location>
        <begin position="1"/>
        <end position="22"/>
    </location>
</feature>
<sequence length="143" mass="16069">MEKKTFLTCLSVFLLCIPWGETAPHKCVCSIYASNKVELESTNFIRSKEHIVPDLVCDEGAGETCVRLCKFRFSLQTGGGDMHYIPSIVDISVGQIFCNWIEREVNNETVVLFSQICNEEPLNTGFKMNQNLCCVNGNFVNCT</sequence>
<name>A0ABM1B7E8_LIMPO</name>
<keyword evidence="2" id="KW-1185">Reference proteome</keyword>
<gene>
    <name evidence="3" type="primary">LOC106461078</name>
</gene>
<reference evidence="3" key="1">
    <citation type="submission" date="2025-08" db="UniProtKB">
        <authorList>
            <consortium name="RefSeq"/>
        </authorList>
    </citation>
    <scope>IDENTIFICATION</scope>
    <source>
        <tissue evidence="3">Muscle</tissue>
    </source>
</reference>
<dbReference type="Proteomes" id="UP000694941">
    <property type="component" value="Unplaced"/>
</dbReference>
<organism evidence="2 3">
    <name type="scientific">Limulus polyphemus</name>
    <name type="common">Atlantic horseshoe crab</name>
    <dbReference type="NCBI Taxonomy" id="6850"/>
    <lineage>
        <taxon>Eukaryota</taxon>
        <taxon>Metazoa</taxon>
        <taxon>Ecdysozoa</taxon>
        <taxon>Arthropoda</taxon>
        <taxon>Chelicerata</taxon>
        <taxon>Merostomata</taxon>
        <taxon>Xiphosura</taxon>
        <taxon>Limulidae</taxon>
        <taxon>Limulus</taxon>
    </lineage>
</organism>
<dbReference type="GeneID" id="106461078"/>